<dbReference type="OrthoDB" id="415706at2759"/>
<dbReference type="Proteomes" id="UP000019763">
    <property type="component" value="Unassembled WGS sequence"/>
</dbReference>
<dbReference type="VEuPathDB" id="CryptoDB:GNI_054550"/>
<organism evidence="3 4">
    <name type="scientific">Gregarina niphandrodes</name>
    <name type="common">Septate eugregarine</name>
    <dbReference type="NCBI Taxonomy" id="110365"/>
    <lineage>
        <taxon>Eukaryota</taxon>
        <taxon>Sar</taxon>
        <taxon>Alveolata</taxon>
        <taxon>Apicomplexa</taxon>
        <taxon>Conoidasida</taxon>
        <taxon>Gregarinasina</taxon>
        <taxon>Eugregarinorida</taxon>
        <taxon>Gregarinidae</taxon>
        <taxon>Gregarina</taxon>
    </lineage>
</organism>
<feature type="domain" description="Dynamin N-terminal" evidence="2">
    <location>
        <begin position="1"/>
        <end position="95"/>
    </location>
</feature>
<dbReference type="Pfam" id="PF00350">
    <property type="entry name" value="Dynamin_N"/>
    <property type="match status" value="1"/>
</dbReference>
<dbReference type="GeneID" id="22912007"/>
<evidence type="ECO:0000256" key="1">
    <source>
        <dbReference type="SAM" id="MobiDB-lite"/>
    </source>
</evidence>
<name>A0A023B8Z8_GRENI</name>
<sequence length="97" mass="10922">MATKQPIEISMSPSADGKVSVRGVKDHVTERPTRDLDIDELLKFMKERMDSIQGVVADELHVEIRAPNCVHMAVVDLPGVQLSNERTKEITKRIVRD</sequence>
<dbReference type="InterPro" id="IPR027417">
    <property type="entry name" value="P-loop_NTPase"/>
</dbReference>
<keyword evidence="4" id="KW-1185">Reference proteome</keyword>
<accession>A0A023B8Z8</accession>
<proteinExistence type="predicted"/>
<evidence type="ECO:0000259" key="2">
    <source>
        <dbReference type="Pfam" id="PF00350"/>
    </source>
</evidence>
<comment type="caution">
    <text evidence="3">The sequence shown here is derived from an EMBL/GenBank/DDBJ whole genome shotgun (WGS) entry which is preliminary data.</text>
</comment>
<protein>
    <submittedName>
        <fullName evidence="3">Dynamin family protein</fullName>
    </submittedName>
</protein>
<gene>
    <name evidence="3" type="ORF">GNI_054550</name>
</gene>
<reference evidence="3" key="1">
    <citation type="submission" date="2013-12" db="EMBL/GenBank/DDBJ databases">
        <authorList>
            <person name="Omoto C.K."/>
            <person name="Sibley D."/>
            <person name="Venepally P."/>
            <person name="Hadjithomas M."/>
            <person name="Karamycheva S."/>
            <person name="Brunk B."/>
            <person name="Roos D."/>
            <person name="Caler E."/>
            <person name="Lorenzi H."/>
        </authorList>
    </citation>
    <scope>NUCLEOTIDE SEQUENCE</scope>
</reference>
<dbReference type="InterPro" id="IPR045063">
    <property type="entry name" value="Dynamin_N"/>
</dbReference>
<dbReference type="RefSeq" id="XP_011129885.1">
    <property type="nucleotide sequence ID" value="XM_011131583.1"/>
</dbReference>
<evidence type="ECO:0000313" key="4">
    <source>
        <dbReference type="Proteomes" id="UP000019763"/>
    </source>
</evidence>
<dbReference type="Gene3D" id="3.40.50.300">
    <property type="entry name" value="P-loop containing nucleotide triphosphate hydrolases"/>
    <property type="match status" value="1"/>
</dbReference>
<dbReference type="AlphaFoldDB" id="A0A023B8Z8"/>
<dbReference type="EMBL" id="AFNH02000416">
    <property type="protein sequence ID" value="EZG70702.1"/>
    <property type="molecule type" value="Genomic_DNA"/>
</dbReference>
<feature type="region of interest" description="Disordered" evidence="1">
    <location>
        <begin position="1"/>
        <end position="25"/>
    </location>
</feature>
<evidence type="ECO:0000313" key="3">
    <source>
        <dbReference type="EMBL" id="EZG70702.1"/>
    </source>
</evidence>